<gene>
    <name evidence="9" type="ORF">SAMN04488095_3287</name>
</gene>
<evidence type="ECO:0000256" key="7">
    <source>
        <dbReference type="SAM" id="SignalP"/>
    </source>
</evidence>
<evidence type="ECO:0000256" key="6">
    <source>
        <dbReference type="ARBA" id="ARBA00023049"/>
    </source>
</evidence>
<dbReference type="GO" id="GO:0004222">
    <property type="term" value="F:metalloendopeptidase activity"/>
    <property type="evidence" value="ECO:0007669"/>
    <property type="project" value="TreeGrafter"/>
</dbReference>
<name>A0A1I3T543_9RHOB</name>
<feature type="domain" description="M23ase beta-sheet core" evidence="8">
    <location>
        <begin position="252"/>
        <end position="358"/>
    </location>
</feature>
<dbReference type="OrthoDB" id="9809144at2"/>
<dbReference type="InterPro" id="IPR050570">
    <property type="entry name" value="Cell_wall_metabolism_enzyme"/>
</dbReference>
<dbReference type="SUPFAM" id="SSF51261">
    <property type="entry name" value="Duplicated hybrid motif"/>
    <property type="match status" value="1"/>
</dbReference>
<keyword evidence="5" id="KW-0862">Zinc</keyword>
<sequence length="365" mass="38297">MIWRATLLLAVLAFPALAQTPVASARSAAVDLARAAQTLQQAQDPAARVRALTGVVEAYEAGQSALRAGLRQAAVRQATLTEDLAAREAQIAQLLGALQAMDRMPAPLMLIHPTGPRGTAQAAMMLQDVAPALSAQADDLRRDLAEIEALETLEQTAATSIDGGLSLVQDARVALSEAMAERTDLPVPVAADMSRIADLLARVDDLTAFADQLEALRLDQAADPQRPLPLPVPGTLLRGFGDRDAAGITRPGLILETPPGALVSAPAQGTVRYAGPLLDYENVIVLEPRADLLLVFAGLSTVYLEAGQIVDRGAEMGLMGDGSPVLADLPQDNETDGGASRAETLYIEVRQGGTPIDPATWFATE</sequence>
<protein>
    <submittedName>
        <fullName evidence="9">Septal ring factor EnvC, activator of murein hydrolases AmiA and AmiB</fullName>
    </submittedName>
</protein>
<evidence type="ECO:0000256" key="1">
    <source>
        <dbReference type="ARBA" id="ARBA00001947"/>
    </source>
</evidence>
<evidence type="ECO:0000256" key="4">
    <source>
        <dbReference type="ARBA" id="ARBA00022801"/>
    </source>
</evidence>
<dbReference type="InterPro" id="IPR016047">
    <property type="entry name" value="M23ase_b-sheet_dom"/>
</dbReference>
<dbReference type="PANTHER" id="PTHR21666:SF288">
    <property type="entry name" value="CELL DIVISION PROTEIN YTFB"/>
    <property type="match status" value="1"/>
</dbReference>
<feature type="chain" id="PRO_5011447359" evidence="7">
    <location>
        <begin position="19"/>
        <end position="365"/>
    </location>
</feature>
<evidence type="ECO:0000313" key="10">
    <source>
        <dbReference type="Proteomes" id="UP000199110"/>
    </source>
</evidence>
<evidence type="ECO:0000313" key="9">
    <source>
        <dbReference type="EMBL" id="SFJ65740.1"/>
    </source>
</evidence>
<evidence type="ECO:0000256" key="2">
    <source>
        <dbReference type="ARBA" id="ARBA00022670"/>
    </source>
</evidence>
<dbReference type="GO" id="GO:0046872">
    <property type="term" value="F:metal ion binding"/>
    <property type="evidence" value="ECO:0007669"/>
    <property type="project" value="UniProtKB-KW"/>
</dbReference>
<evidence type="ECO:0000259" key="8">
    <source>
        <dbReference type="Pfam" id="PF01551"/>
    </source>
</evidence>
<dbReference type="InterPro" id="IPR011055">
    <property type="entry name" value="Dup_hybrid_motif"/>
</dbReference>
<dbReference type="AlphaFoldDB" id="A0A1I3T543"/>
<reference evidence="9 10" key="1">
    <citation type="submission" date="2016-10" db="EMBL/GenBank/DDBJ databases">
        <authorList>
            <person name="de Groot N.N."/>
        </authorList>
    </citation>
    <scope>NUCLEOTIDE SEQUENCE [LARGE SCALE GENOMIC DNA]</scope>
    <source>
        <strain evidence="9 10">DSM 19073</strain>
    </source>
</reference>
<dbReference type="STRING" id="390807.SAMN04488095_3287"/>
<dbReference type="Proteomes" id="UP000199110">
    <property type="component" value="Unassembled WGS sequence"/>
</dbReference>
<proteinExistence type="predicted"/>
<dbReference type="EMBL" id="FORA01000005">
    <property type="protein sequence ID" value="SFJ65740.1"/>
    <property type="molecule type" value="Genomic_DNA"/>
</dbReference>
<organism evidence="9 10">
    <name type="scientific">Jannaschia pohangensis</name>
    <dbReference type="NCBI Taxonomy" id="390807"/>
    <lineage>
        <taxon>Bacteria</taxon>
        <taxon>Pseudomonadati</taxon>
        <taxon>Pseudomonadota</taxon>
        <taxon>Alphaproteobacteria</taxon>
        <taxon>Rhodobacterales</taxon>
        <taxon>Roseobacteraceae</taxon>
        <taxon>Jannaschia</taxon>
    </lineage>
</organism>
<keyword evidence="10" id="KW-1185">Reference proteome</keyword>
<comment type="cofactor">
    <cofactor evidence="1">
        <name>Zn(2+)</name>
        <dbReference type="ChEBI" id="CHEBI:29105"/>
    </cofactor>
</comment>
<evidence type="ECO:0000256" key="5">
    <source>
        <dbReference type="ARBA" id="ARBA00022833"/>
    </source>
</evidence>
<dbReference type="PANTHER" id="PTHR21666">
    <property type="entry name" value="PEPTIDASE-RELATED"/>
    <property type="match status" value="1"/>
</dbReference>
<accession>A0A1I3T543</accession>
<keyword evidence="7" id="KW-0732">Signal</keyword>
<evidence type="ECO:0000256" key="3">
    <source>
        <dbReference type="ARBA" id="ARBA00022723"/>
    </source>
</evidence>
<dbReference type="RefSeq" id="WP_092783405.1">
    <property type="nucleotide sequence ID" value="NZ_FORA01000005.1"/>
</dbReference>
<dbReference type="Gene3D" id="2.70.70.10">
    <property type="entry name" value="Glucose Permease (Domain IIA)"/>
    <property type="match status" value="1"/>
</dbReference>
<dbReference type="CDD" id="cd12797">
    <property type="entry name" value="M23_peptidase"/>
    <property type="match status" value="1"/>
</dbReference>
<dbReference type="GO" id="GO:0006508">
    <property type="term" value="P:proteolysis"/>
    <property type="evidence" value="ECO:0007669"/>
    <property type="project" value="UniProtKB-KW"/>
</dbReference>
<keyword evidence="6" id="KW-0482">Metalloprotease</keyword>
<keyword evidence="3" id="KW-0479">Metal-binding</keyword>
<feature type="signal peptide" evidence="7">
    <location>
        <begin position="1"/>
        <end position="18"/>
    </location>
</feature>
<keyword evidence="2" id="KW-0645">Protease</keyword>
<keyword evidence="4 9" id="KW-0378">Hydrolase</keyword>
<dbReference type="Pfam" id="PF01551">
    <property type="entry name" value="Peptidase_M23"/>
    <property type="match status" value="1"/>
</dbReference>